<dbReference type="InterPro" id="IPR022695">
    <property type="entry name" value="Histidinol_DH_monofunct"/>
</dbReference>
<dbReference type="Proteomes" id="UP001465331">
    <property type="component" value="Unassembled WGS sequence"/>
</dbReference>
<feature type="active site" description="Proton acceptor" evidence="5">
    <location>
        <position position="331"/>
    </location>
</feature>
<keyword evidence="4 5" id="KW-0560">Oxidoreductase</keyword>
<feature type="binding site" evidence="5">
    <location>
        <position position="194"/>
    </location>
    <ligand>
        <name>NAD(+)</name>
        <dbReference type="ChEBI" id="CHEBI:57540"/>
    </ligand>
</feature>
<feature type="binding site" evidence="5">
    <location>
        <position position="364"/>
    </location>
    <ligand>
        <name>Zn(2+)</name>
        <dbReference type="ChEBI" id="CHEBI:29105"/>
    </ligand>
</feature>
<comment type="catalytic activity">
    <reaction evidence="5">
        <text>L-histidinol + 2 NAD(+) + H2O = L-histidine + 2 NADH + 3 H(+)</text>
        <dbReference type="Rhea" id="RHEA:20641"/>
        <dbReference type="ChEBI" id="CHEBI:15377"/>
        <dbReference type="ChEBI" id="CHEBI:15378"/>
        <dbReference type="ChEBI" id="CHEBI:57540"/>
        <dbReference type="ChEBI" id="CHEBI:57595"/>
        <dbReference type="ChEBI" id="CHEBI:57699"/>
        <dbReference type="ChEBI" id="CHEBI:57945"/>
        <dbReference type="EC" id="1.1.1.23"/>
    </reaction>
</comment>
<keyword evidence="3 5" id="KW-0862">Zinc</keyword>
<evidence type="ECO:0000256" key="5">
    <source>
        <dbReference type="HAMAP-Rule" id="MF_01024"/>
    </source>
</evidence>
<proteinExistence type="inferred from homology"/>
<evidence type="ECO:0000256" key="6">
    <source>
        <dbReference type="PIRNR" id="PIRNR000099"/>
    </source>
</evidence>
<dbReference type="HAMAP" id="MF_01024">
    <property type="entry name" value="HisD"/>
    <property type="match status" value="1"/>
</dbReference>
<comment type="cofactor">
    <cofactor evidence="5">
        <name>Zn(2+)</name>
        <dbReference type="ChEBI" id="CHEBI:29105"/>
    </cofactor>
    <text evidence="5">Binds 1 zinc ion per subunit.</text>
</comment>
<dbReference type="InterPro" id="IPR001692">
    <property type="entry name" value="Histidinol_DH_CS"/>
</dbReference>
<dbReference type="GO" id="GO:0004399">
    <property type="term" value="F:histidinol dehydrogenase activity"/>
    <property type="evidence" value="ECO:0007669"/>
    <property type="project" value="UniProtKB-EC"/>
</dbReference>
<feature type="binding site" evidence="5">
    <location>
        <position position="418"/>
    </location>
    <ligand>
        <name>substrate</name>
    </ligand>
</feature>
<dbReference type="InterPro" id="IPR016161">
    <property type="entry name" value="Ald_DH/histidinol_DH"/>
</dbReference>
<dbReference type="Gene3D" id="1.20.5.1300">
    <property type="match status" value="1"/>
</dbReference>
<feature type="active site" description="Proton acceptor" evidence="5">
    <location>
        <position position="330"/>
    </location>
</feature>
<protein>
    <recommendedName>
        <fullName evidence="5">Histidinol dehydrogenase</fullName>
        <shortName evidence="5">HDH</shortName>
        <ecNumber evidence="5">1.1.1.23</ecNumber>
    </recommendedName>
</protein>
<evidence type="ECO:0000256" key="1">
    <source>
        <dbReference type="ARBA" id="ARBA00010178"/>
    </source>
</evidence>
<feature type="binding site" evidence="5">
    <location>
        <position position="423"/>
    </location>
    <ligand>
        <name>Zn(2+)</name>
        <dbReference type="ChEBI" id="CHEBI:29105"/>
    </ligand>
</feature>
<reference evidence="8 9" key="1">
    <citation type="submission" date="2024-06" db="EMBL/GenBank/DDBJ databases">
        <authorList>
            <person name="Li Z."/>
            <person name="Jiang Y."/>
        </authorList>
    </citation>
    <scope>NUCLEOTIDE SEQUENCE [LARGE SCALE GENOMIC DNA]</scope>
    <source>
        <strain evidence="8 9">HSW-8</strain>
    </source>
</reference>
<keyword evidence="5" id="KW-0520">NAD</keyword>
<feature type="binding site" evidence="5">
    <location>
        <position position="262"/>
    </location>
    <ligand>
        <name>Zn(2+)</name>
        <dbReference type="ChEBI" id="CHEBI:29105"/>
    </ligand>
</feature>
<feature type="binding site" evidence="5">
    <location>
        <position position="364"/>
    </location>
    <ligand>
        <name>substrate</name>
    </ligand>
</feature>
<sequence>MMQIRRLDTREADFDAQLDALLDRAPEAGAEVVRAVDAILADVRARGDAALVELTNRFDRRALSSAAELQVPRAARQRAWDALDAKLRDALEQAATRIRAYAAYQKLQGFEFTDGLGNRLGQQVTPLDRVGIYVPGGKAAYPSSVLMNAIPARVAGVEEIVMVVPAPGGELNPVVLAAAHLAGVDRVFTVGGAQAVAALAYGTQTIPAVDKIVGPGNAYVTAAKRAVFGKVGIDAIAGPSEIVVISDGASDPRWIAMDLFSQAEHGEDSEAILISTDAGFLDRVATAMDERLRALPRAGIVEVSIRERGALILARDLDEACAVSNRIAPEHLELAVDDPRALLPKIRHAGAIFLGRHTPEAFGDYCAGPNHVLPTSRAARFSNPLGVYEFQKRTSLIECTPEGARPLAAIAGCIADAEGLEAHAQSARDRA</sequence>
<dbReference type="NCBIfam" id="TIGR00069">
    <property type="entry name" value="hisD"/>
    <property type="match status" value="1"/>
</dbReference>
<dbReference type="PROSITE" id="PS00611">
    <property type="entry name" value="HISOL_DEHYDROGENASE"/>
    <property type="match status" value="1"/>
</dbReference>
<dbReference type="PIRSF" id="PIRSF000099">
    <property type="entry name" value="Histidinol_dh"/>
    <property type="match status" value="1"/>
</dbReference>
<name>A0ABV2AD44_9GAMM</name>
<feature type="binding site" evidence="5">
    <location>
        <position position="265"/>
    </location>
    <ligand>
        <name>substrate</name>
    </ligand>
</feature>
<feature type="binding site" evidence="5">
    <location>
        <position position="133"/>
    </location>
    <ligand>
        <name>NAD(+)</name>
        <dbReference type="ChEBI" id="CHEBI:57540"/>
    </ligand>
</feature>
<evidence type="ECO:0000256" key="7">
    <source>
        <dbReference type="RuleBase" id="RU004175"/>
    </source>
</evidence>
<evidence type="ECO:0000256" key="4">
    <source>
        <dbReference type="ARBA" id="ARBA00023002"/>
    </source>
</evidence>
<feature type="binding site" evidence="5">
    <location>
        <position position="331"/>
    </location>
    <ligand>
        <name>substrate</name>
    </ligand>
</feature>
<keyword evidence="2 5" id="KW-0479">Metal-binding</keyword>
<comment type="caution">
    <text evidence="8">The sequence shown here is derived from an EMBL/GenBank/DDBJ whole genome shotgun (WGS) entry which is preliminary data.</text>
</comment>
<dbReference type="EC" id="1.1.1.23" evidence="5"/>
<evidence type="ECO:0000313" key="9">
    <source>
        <dbReference type="Proteomes" id="UP001465331"/>
    </source>
</evidence>
<comment type="function">
    <text evidence="5">Catalyzes the sequential NAD-dependent oxidations of L-histidinol to L-histidinaldehyde and then to L-histidine.</text>
</comment>
<keyword evidence="5" id="KW-0368">Histidine biosynthesis</keyword>
<keyword evidence="9" id="KW-1185">Reference proteome</keyword>
<comment type="pathway">
    <text evidence="5">Amino-acid biosynthesis; L-histidine biosynthesis; L-histidine from 5-phospho-alpha-D-ribose 1-diphosphate: step 9/9.</text>
</comment>
<feature type="binding site" evidence="5">
    <location>
        <position position="423"/>
    </location>
    <ligand>
        <name>substrate</name>
    </ligand>
</feature>
<dbReference type="PANTHER" id="PTHR21256">
    <property type="entry name" value="HISTIDINOL DEHYDROGENASE HDH"/>
    <property type="match status" value="1"/>
</dbReference>
<gene>
    <name evidence="5 8" type="primary">hisD</name>
    <name evidence="8" type="ORF">ABSH63_14275</name>
</gene>
<evidence type="ECO:0000313" key="8">
    <source>
        <dbReference type="EMBL" id="MES0875166.1"/>
    </source>
</evidence>
<feature type="binding site" evidence="5">
    <location>
        <position position="240"/>
    </location>
    <ligand>
        <name>substrate</name>
    </ligand>
</feature>
<dbReference type="Pfam" id="PF00815">
    <property type="entry name" value="Histidinol_dh"/>
    <property type="match status" value="1"/>
</dbReference>
<dbReference type="EMBL" id="JBEPIJ010000022">
    <property type="protein sequence ID" value="MES0875166.1"/>
    <property type="molecule type" value="Genomic_DNA"/>
</dbReference>
<dbReference type="SUPFAM" id="SSF53720">
    <property type="entry name" value="ALDH-like"/>
    <property type="match status" value="1"/>
</dbReference>
<feature type="binding site" evidence="5">
    <location>
        <position position="265"/>
    </location>
    <ligand>
        <name>Zn(2+)</name>
        <dbReference type="ChEBI" id="CHEBI:29105"/>
    </ligand>
</feature>
<dbReference type="PANTHER" id="PTHR21256:SF2">
    <property type="entry name" value="HISTIDINE BIOSYNTHESIS TRIFUNCTIONAL PROTEIN"/>
    <property type="match status" value="1"/>
</dbReference>
<feature type="binding site" evidence="5">
    <location>
        <position position="262"/>
    </location>
    <ligand>
        <name>substrate</name>
    </ligand>
</feature>
<comment type="similarity">
    <text evidence="1 5 6 7">Belongs to the histidinol dehydrogenase family.</text>
</comment>
<keyword evidence="5" id="KW-0028">Amino-acid biosynthesis</keyword>
<dbReference type="RefSeq" id="WP_352890573.1">
    <property type="nucleotide sequence ID" value="NZ_JBEPIJ010000022.1"/>
</dbReference>
<evidence type="ECO:0000256" key="2">
    <source>
        <dbReference type="ARBA" id="ARBA00022723"/>
    </source>
</evidence>
<dbReference type="PRINTS" id="PR00083">
    <property type="entry name" value="HOLDHDRGNASE"/>
</dbReference>
<dbReference type="CDD" id="cd06572">
    <property type="entry name" value="Histidinol_dh"/>
    <property type="match status" value="1"/>
</dbReference>
<organism evidence="8 9">
    <name type="scientific">Sinimarinibacterium thermocellulolyticum</name>
    <dbReference type="NCBI Taxonomy" id="3170016"/>
    <lineage>
        <taxon>Bacteria</taxon>
        <taxon>Pseudomonadati</taxon>
        <taxon>Pseudomonadota</taxon>
        <taxon>Gammaproteobacteria</taxon>
        <taxon>Nevskiales</taxon>
        <taxon>Nevskiaceae</taxon>
        <taxon>Sinimarinibacterium</taxon>
    </lineage>
</organism>
<accession>A0ABV2AD44</accession>
<evidence type="ECO:0000256" key="3">
    <source>
        <dbReference type="ARBA" id="ARBA00022833"/>
    </source>
</evidence>
<feature type="binding site" evidence="5">
    <location>
        <position position="217"/>
    </location>
    <ligand>
        <name>NAD(+)</name>
        <dbReference type="ChEBI" id="CHEBI:57540"/>
    </ligand>
</feature>
<dbReference type="Gene3D" id="3.40.50.1980">
    <property type="entry name" value="Nitrogenase molybdenum iron protein domain"/>
    <property type="match status" value="2"/>
</dbReference>
<dbReference type="InterPro" id="IPR012131">
    <property type="entry name" value="Hstdl_DH"/>
</dbReference>